<evidence type="ECO:0000313" key="6">
    <source>
        <dbReference type="EMBL" id="AXH00745.1"/>
    </source>
</evidence>
<evidence type="ECO:0000256" key="2">
    <source>
        <dbReference type="ARBA" id="ARBA00022679"/>
    </source>
</evidence>
<dbReference type="SUPFAM" id="SSF53613">
    <property type="entry name" value="Ribokinase-like"/>
    <property type="match status" value="1"/>
</dbReference>
<feature type="domain" description="Carbohydrate kinase PfkB" evidence="5">
    <location>
        <begin position="5"/>
        <end position="294"/>
    </location>
</feature>
<evidence type="ECO:0000256" key="1">
    <source>
        <dbReference type="ARBA" id="ARBA00010688"/>
    </source>
</evidence>
<evidence type="ECO:0000256" key="3">
    <source>
        <dbReference type="ARBA" id="ARBA00022777"/>
    </source>
</evidence>
<comment type="similarity">
    <text evidence="1 4">Belongs to the carbohydrate kinase PfkB family.</text>
</comment>
<dbReference type="InterPro" id="IPR029056">
    <property type="entry name" value="Ribokinase-like"/>
</dbReference>
<sequence length="316" mass="33869">MSQPELLILGNINLDLIMGTLDHWPERGTEALVQVQTWRIGGNAGNAVVAAHGLGTPFRAVSTVGEDFAGRWLREQLGEANVEWIPRAYPTSVTVALTHSDGERTFVTQLGHLAYLEPGDLQLQDAAGIPYVLLAGGFLTPRLKEHYPAILQQLKGQGSRVALDMGWPDKGFTPELRAEVKGWLPAVDYLLINELEALELSGEGQAGCLRDAVQILSQCVGPAGVIVVKCGAQGVLLAEQGRVLTVPAPQVEVVDSVGAGDTWNAAFLHALLQQRSLEDAAAFAVRVASQAISTSPRRFKVEGHLSGFSEEKVEEG</sequence>
<dbReference type="InterPro" id="IPR011611">
    <property type="entry name" value="PfkB_dom"/>
</dbReference>
<dbReference type="Gene3D" id="3.40.1190.20">
    <property type="match status" value="1"/>
</dbReference>
<evidence type="ECO:0000256" key="4">
    <source>
        <dbReference type="RuleBase" id="RU003704"/>
    </source>
</evidence>
<reference evidence="6 7" key="1">
    <citation type="submission" date="2018-07" db="EMBL/GenBank/DDBJ databases">
        <title>Complete Genome and Methylome Analysis of Deinococcus wulumuqiensis NEB 479.</title>
        <authorList>
            <person name="Fomenkov A."/>
            <person name="Luyten Y."/>
            <person name="Vincze T."/>
            <person name="Anton B.P."/>
            <person name="Clark T."/>
            <person name="Roberts R.J."/>
            <person name="Morgan R.D."/>
        </authorList>
    </citation>
    <scope>NUCLEOTIDE SEQUENCE [LARGE SCALE GENOMIC DNA]</scope>
    <source>
        <strain evidence="6 7">NEB 479</strain>
        <plasmid evidence="7">Plasmid pdrdi</plasmid>
    </source>
</reference>
<keyword evidence="6" id="KW-0614">Plasmid</keyword>
<dbReference type="InterPro" id="IPR002139">
    <property type="entry name" value="Ribo/fructo_kinase"/>
</dbReference>
<dbReference type="GO" id="GO:0006796">
    <property type="term" value="P:phosphate-containing compound metabolic process"/>
    <property type="evidence" value="ECO:0007669"/>
    <property type="project" value="UniProtKB-ARBA"/>
</dbReference>
<dbReference type="GO" id="GO:0005829">
    <property type="term" value="C:cytosol"/>
    <property type="evidence" value="ECO:0007669"/>
    <property type="project" value="TreeGrafter"/>
</dbReference>
<dbReference type="Pfam" id="PF00294">
    <property type="entry name" value="PfkB"/>
    <property type="match status" value="1"/>
</dbReference>
<accession>A0A345IM22</accession>
<dbReference type="PANTHER" id="PTHR10584">
    <property type="entry name" value="SUGAR KINASE"/>
    <property type="match status" value="1"/>
</dbReference>
<keyword evidence="2 4" id="KW-0808">Transferase</keyword>
<dbReference type="PANTHER" id="PTHR10584:SF166">
    <property type="entry name" value="RIBOKINASE"/>
    <property type="match status" value="1"/>
</dbReference>
<dbReference type="InterPro" id="IPR002173">
    <property type="entry name" value="Carboh/pur_kinase_PfkB_CS"/>
</dbReference>
<dbReference type="PRINTS" id="PR00990">
    <property type="entry name" value="RIBOKINASE"/>
</dbReference>
<name>A0A345IM22_9DEIO</name>
<evidence type="ECO:0000259" key="5">
    <source>
        <dbReference type="Pfam" id="PF00294"/>
    </source>
</evidence>
<keyword evidence="3 4" id="KW-0418">Kinase</keyword>
<organism evidence="6 7">
    <name type="scientific">Deinococcus wulumuqiensis</name>
    <dbReference type="NCBI Taxonomy" id="980427"/>
    <lineage>
        <taxon>Bacteria</taxon>
        <taxon>Thermotogati</taxon>
        <taxon>Deinococcota</taxon>
        <taxon>Deinococci</taxon>
        <taxon>Deinococcales</taxon>
        <taxon>Deinococcaceae</taxon>
        <taxon>Deinococcus</taxon>
    </lineage>
</organism>
<protein>
    <submittedName>
        <fullName evidence="6">Carbohydrate kinase family protein</fullName>
    </submittedName>
</protein>
<dbReference type="Proteomes" id="UP000253744">
    <property type="component" value="Plasmid pDrdI"/>
</dbReference>
<dbReference type="KEGG" id="dwu:DVJ83_16525"/>
<evidence type="ECO:0000313" key="7">
    <source>
        <dbReference type="Proteomes" id="UP000253744"/>
    </source>
</evidence>
<dbReference type="AlphaFoldDB" id="A0A345IM22"/>
<dbReference type="EMBL" id="CP031163">
    <property type="protein sequence ID" value="AXH00745.1"/>
    <property type="molecule type" value="Genomic_DNA"/>
</dbReference>
<dbReference type="RefSeq" id="WP_114673401.1">
    <property type="nucleotide sequence ID" value="NZ_CP031163.1"/>
</dbReference>
<gene>
    <name evidence="6" type="ORF">DVJ83_16525</name>
</gene>
<proteinExistence type="inferred from homology"/>
<dbReference type="PROSITE" id="PS00584">
    <property type="entry name" value="PFKB_KINASES_2"/>
    <property type="match status" value="1"/>
</dbReference>
<dbReference type="GO" id="GO:0016301">
    <property type="term" value="F:kinase activity"/>
    <property type="evidence" value="ECO:0007669"/>
    <property type="project" value="UniProtKB-KW"/>
</dbReference>
<geneLocation type="plasmid" evidence="7">
    <name>pdrdi</name>
</geneLocation>